<proteinExistence type="predicted"/>
<organism evidence="5 6">
    <name type="scientific">Sphingomonas arvum</name>
    <dbReference type="NCBI Taxonomy" id="2992113"/>
    <lineage>
        <taxon>Bacteria</taxon>
        <taxon>Pseudomonadati</taxon>
        <taxon>Pseudomonadota</taxon>
        <taxon>Alphaproteobacteria</taxon>
        <taxon>Sphingomonadales</taxon>
        <taxon>Sphingomonadaceae</taxon>
        <taxon>Sphingomonas</taxon>
    </lineage>
</organism>
<dbReference type="PROSITE" id="PS00041">
    <property type="entry name" value="HTH_ARAC_FAMILY_1"/>
    <property type="match status" value="1"/>
</dbReference>
<protein>
    <submittedName>
        <fullName evidence="5">Helix-turn-helix domain-containing protein</fullName>
    </submittedName>
</protein>
<keyword evidence="3" id="KW-0804">Transcription</keyword>
<keyword evidence="2" id="KW-0238">DNA-binding</keyword>
<evidence type="ECO:0000313" key="5">
    <source>
        <dbReference type="EMBL" id="MCW3797208.1"/>
    </source>
</evidence>
<sequence>MIYACPPATDARARFEGPAEELQFFVPVRLLERLGCRCSLEQLRDKMEALAKPSVDPLAERLAMTLLQNAASSCEAQTAFVRGLEQAIVARLLWLSEMRVDGQPGQNGLLHWRLKRVLNLIETHLGEPLRLADLAAAAGLSRMHFAAQFRRSLGVSPHEYLVRRRVERAQELLRETDLPLVEVALTVGFQNQAHFTTVFRRQADLTPGRWRQQQQLFGQTQPGKLAA</sequence>
<dbReference type="RefSeq" id="WP_264881356.1">
    <property type="nucleotide sequence ID" value="NZ_JAPDOB010000001.1"/>
</dbReference>
<name>A0ABT3JDR4_9SPHN</name>
<dbReference type="Pfam" id="PF12833">
    <property type="entry name" value="HTH_18"/>
    <property type="match status" value="1"/>
</dbReference>
<dbReference type="PANTHER" id="PTHR46796">
    <property type="entry name" value="HTH-TYPE TRANSCRIPTIONAL ACTIVATOR RHAS-RELATED"/>
    <property type="match status" value="1"/>
</dbReference>
<dbReference type="InterPro" id="IPR009057">
    <property type="entry name" value="Homeodomain-like_sf"/>
</dbReference>
<dbReference type="InterPro" id="IPR018062">
    <property type="entry name" value="HTH_AraC-typ_CS"/>
</dbReference>
<dbReference type="InterPro" id="IPR050204">
    <property type="entry name" value="AraC_XylS_family_regulators"/>
</dbReference>
<dbReference type="PRINTS" id="PR00032">
    <property type="entry name" value="HTHARAC"/>
</dbReference>
<dbReference type="InterPro" id="IPR018060">
    <property type="entry name" value="HTH_AraC"/>
</dbReference>
<comment type="caution">
    <text evidence="5">The sequence shown here is derived from an EMBL/GenBank/DDBJ whole genome shotgun (WGS) entry which is preliminary data.</text>
</comment>
<gene>
    <name evidence="5" type="ORF">OMW55_05220</name>
</gene>
<dbReference type="Proteomes" id="UP001526246">
    <property type="component" value="Unassembled WGS sequence"/>
</dbReference>
<feature type="domain" description="HTH araC/xylS-type" evidence="4">
    <location>
        <begin position="115"/>
        <end position="213"/>
    </location>
</feature>
<dbReference type="EMBL" id="JAPDOB010000001">
    <property type="protein sequence ID" value="MCW3797208.1"/>
    <property type="molecule type" value="Genomic_DNA"/>
</dbReference>
<dbReference type="InterPro" id="IPR020449">
    <property type="entry name" value="Tscrpt_reg_AraC-type_HTH"/>
</dbReference>
<dbReference type="PROSITE" id="PS01124">
    <property type="entry name" value="HTH_ARAC_FAMILY_2"/>
    <property type="match status" value="1"/>
</dbReference>
<evidence type="ECO:0000313" key="6">
    <source>
        <dbReference type="Proteomes" id="UP001526246"/>
    </source>
</evidence>
<dbReference type="PANTHER" id="PTHR46796:SF14">
    <property type="entry name" value="TRANSCRIPTIONAL REGULATORY PROTEIN"/>
    <property type="match status" value="1"/>
</dbReference>
<accession>A0ABT3JDR4</accession>
<evidence type="ECO:0000256" key="3">
    <source>
        <dbReference type="ARBA" id="ARBA00023163"/>
    </source>
</evidence>
<reference evidence="5 6" key="1">
    <citation type="submission" date="2022-10" db="EMBL/GenBank/DDBJ databases">
        <title>Sphingomonas sp.</title>
        <authorList>
            <person name="Jin C."/>
        </authorList>
    </citation>
    <scope>NUCLEOTIDE SEQUENCE [LARGE SCALE GENOMIC DNA]</scope>
    <source>
        <strain evidence="5 6">BN140010</strain>
    </source>
</reference>
<dbReference type="SMART" id="SM00342">
    <property type="entry name" value="HTH_ARAC"/>
    <property type="match status" value="1"/>
</dbReference>
<keyword evidence="6" id="KW-1185">Reference proteome</keyword>
<dbReference type="SUPFAM" id="SSF46689">
    <property type="entry name" value="Homeodomain-like"/>
    <property type="match status" value="2"/>
</dbReference>
<evidence type="ECO:0000259" key="4">
    <source>
        <dbReference type="PROSITE" id="PS01124"/>
    </source>
</evidence>
<dbReference type="Gene3D" id="1.10.10.60">
    <property type="entry name" value="Homeodomain-like"/>
    <property type="match status" value="2"/>
</dbReference>
<evidence type="ECO:0000256" key="2">
    <source>
        <dbReference type="ARBA" id="ARBA00023125"/>
    </source>
</evidence>
<evidence type="ECO:0000256" key="1">
    <source>
        <dbReference type="ARBA" id="ARBA00023015"/>
    </source>
</evidence>
<keyword evidence="1" id="KW-0805">Transcription regulation</keyword>